<gene>
    <name evidence="1" type="ORF">LLUT_LOCUS10699</name>
</gene>
<proteinExistence type="predicted"/>
<evidence type="ECO:0000313" key="1">
    <source>
        <dbReference type="EMBL" id="CAL0309639.1"/>
    </source>
</evidence>
<name>A0AAV1WJY9_LUPLU</name>
<keyword evidence="2" id="KW-1185">Reference proteome</keyword>
<dbReference type="EMBL" id="CAXHTB010000007">
    <property type="protein sequence ID" value="CAL0309639.1"/>
    <property type="molecule type" value="Genomic_DNA"/>
</dbReference>
<organism evidence="1 2">
    <name type="scientific">Lupinus luteus</name>
    <name type="common">European yellow lupine</name>
    <dbReference type="NCBI Taxonomy" id="3873"/>
    <lineage>
        <taxon>Eukaryota</taxon>
        <taxon>Viridiplantae</taxon>
        <taxon>Streptophyta</taxon>
        <taxon>Embryophyta</taxon>
        <taxon>Tracheophyta</taxon>
        <taxon>Spermatophyta</taxon>
        <taxon>Magnoliopsida</taxon>
        <taxon>eudicotyledons</taxon>
        <taxon>Gunneridae</taxon>
        <taxon>Pentapetalae</taxon>
        <taxon>rosids</taxon>
        <taxon>fabids</taxon>
        <taxon>Fabales</taxon>
        <taxon>Fabaceae</taxon>
        <taxon>Papilionoideae</taxon>
        <taxon>50 kb inversion clade</taxon>
        <taxon>genistoids sensu lato</taxon>
        <taxon>core genistoids</taxon>
        <taxon>Genisteae</taxon>
        <taxon>Lupinus</taxon>
    </lineage>
</organism>
<accession>A0AAV1WJY9</accession>
<dbReference type="Proteomes" id="UP001497480">
    <property type="component" value="Unassembled WGS sequence"/>
</dbReference>
<sequence>MYANLLNKVLEEASGIHRWGSLSQEASDLGFEFEVVFAASSSFVLGEFQSLNVGCIL</sequence>
<comment type="caution">
    <text evidence="1">The sequence shown here is derived from an EMBL/GenBank/DDBJ whole genome shotgun (WGS) entry which is preliminary data.</text>
</comment>
<evidence type="ECO:0000313" key="2">
    <source>
        <dbReference type="Proteomes" id="UP001497480"/>
    </source>
</evidence>
<reference evidence="1 2" key="1">
    <citation type="submission" date="2024-03" db="EMBL/GenBank/DDBJ databases">
        <authorList>
            <person name="Martinez-Hernandez J."/>
        </authorList>
    </citation>
    <scope>NUCLEOTIDE SEQUENCE [LARGE SCALE GENOMIC DNA]</scope>
</reference>
<dbReference type="AlphaFoldDB" id="A0AAV1WJY9"/>
<protein>
    <submittedName>
        <fullName evidence="1">Uncharacterized protein</fullName>
    </submittedName>
</protein>